<keyword evidence="3" id="KW-1185">Reference proteome</keyword>
<evidence type="ECO:0000313" key="3">
    <source>
        <dbReference type="Proteomes" id="UP000008631"/>
    </source>
</evidence>
<feature type="compositionally biased region" description="Pro residues" evidence="1">
    <location>
        <begin position="136"/>
        <end position="153"/>
    </location>
</feature>
<reference evidence="2 3" key="2">
    <citation type="journal article" date="2011" name="Stand. Genomic Sci.">
        <title>Complete genome sequence of Isosphaera pallida type strain (IS1B).</title>
        <authorList>
            <consortium name="US DOE Joint Genome Institute (JGI-PGF)"/>
            <person name="Goker M."/>
            <person name="Cleland D."/>
            <person name="Saunders E."/>
            <person name="Lapidus A."/>
            <person name="Nolan M."/>
            <person name="Lucas S."/>
            <person name="Hammon N."/>
            <person name="Deshpande S."/>
            <person name="Cheng J.F."/>
            <person name="Tapia R."/>
            <person name="Han C."/>
            <person name="Goodwin L."/>
            <person name="Pitluck S."/>
            <person name="Liolios K."/>
            <person name="Pagani I."/>
            <person name="Ivanova N."/>
            <person name="Mavromatis K."/>
            <person name="Pati A."/>
            <person name="Chen A."/>
            <person name="Palaniappan K."/>
            <person name="Land M."/>
            <person name="Hauser L."/>
            <person name="Chang Y.J."/>
            <person name="Jeffries C.D."/>
            <person name="Detter J.C."/>
            <person name="Beck B."/>
            <person name="Woyke T."/>
            <person name="Bristow J."/>
            <person name="Eisen J.A."/>
            <person name="Markowitz V."/>
            <person name="Hugenholtz P."/>
            <person name="Kyrpides N.C."/>
            <person name="Klenk H.P."/>
        </authorList>
    </citation>
    <scope>NUCLEOTIDE SEQUENCE [LARGE SCALE GENOMIC DNA]</scope>
    <source>
        <strain evidence="3">ATCC 43644 / DSM 9630 / IS1B</strain>
    </source>
</reference>
<organism evidence="2 3">
    <name type="scientific">Isosphaera pallida (strain ATCC 43644 / DSM 9630 / IS1B)</name>
    <dbReference type="NCBI Taxonomy" id="575540"/>
    <lineage>
        <taxon>Bacteria</taxon>
        <taxon>Pseudomonadati</taxon>
        <taxon>Planctomycetota</taxon>
        <taxon>Planctomycetia</taxon>
        <taxon>Isosphaerales</taxon>
        <taxon>Isosphaeraceae</taxon>
        <taxon>Isosphaera</taxon>
    </lineage>
</organism>
<dbReference type="InParanoid" id="E8R0W9"/>
<dbReference type="RefSeq" id="WP_013564603.1">
    <property type="nucleotide sequence ID" value="NC_014962.1"/>
</dbReference>
<dbReference type="HOGENOM" id="CLU_1641477_0_0_0"/>
<dbReference type="Proteomes" id="UP000008631">
    <property type="component" value="Chromosome"/>
</dbReference>
<gene>
    <name evidence="2" type="ordered locus">Isop_1732</name>
</gene>
<name>E8R0W9_ISOPI</name>
<proteinExistence type="predicted"/>
<dbReference type="EMBL" id="CP002353">
    <property type="protein sequence ID" value="ADV62315.1"/>
    <property type="molecule type" value="Genomic_DNA"/>
</dbReference>
<dbReference type="AlphaFoldDB" id="E8R0W9"/>
<sequence>MSSPFPRCQIIDVASVPQRSPFRYPAGKTWLIPHTRTWLRSLRPRPTVLVEPFAGDFLMTYDQSDEVLNLARRHGFETASIPMKNTHHDTMTELLISRNLDWLQRGRTPNQPRLFVADERFLGSVDDSTLRCPLNADPPSPFQILPPPLPKDPTNPSAYPG</sequence>
<feature type="region of interest" description="Disordered" evidence="1">
    <location>
        <begin position="133"/>
        <end position="161"/>
    </location>
</feature>
<dbReference type="KEGG" id="ipa:Isop_1732"/>
<reference key="1">
    <citation type="submission" date="2010-11" db="EMBL/GenBank/DDBJ databases">
        <title>The complete sequence of chromosome of Isophaera pallida ATCC 43644.</title>
        <authorList>
            <consortium name="US DOE Joint Genome Institute (JGI-PGF)"/>
            <person name="Lucas S."/>
            <person name="Copeland A."/>
            <person name="Lapidus A."/>
            <person name="Bruce D."/>
            <person name="Goodwin L."/>
            <person name="Pitluck S."/>
            <person name="Kyrpides N."/>
            <person name="Mavromatis K."/>
            <person name="Pagani I."/>
            <person name="Ivanova N."/>
            <person name="Saunders E."/>
            <person name="Brettin T."/>
            <person name="Detter J.C."/>
            <person name="Han C."/>
            <person name="Tapia R."/>
            <person name="Land M."/>
            <person name="Hauser L."/>
            <person name="Markowitz V."/>
            <person name="Cheng J.-F."/>
            <person name="Hugenholtz P."/>
            <person name="Woyke T."/>
            <person name="Wu D."/>
            <person name="Eisen J.A."/>
        </authorList>
    </citation>
    <scope>NUCLEOTIDE SEQUENCE</scope>
    <source>
        <strain>ATCC 43644</strain>
    </source>
</reference>
<protein>
    <submittedName>
        <fullName evidence="2">Uncharacterized protein</fullName>
    </submittedName>
</protein>
<evidence type="ECO:0000313" key="2">
    <source>
        <dbReference type="EMBL" id="ADV62315.1"/>
    </source>
</evidence>
<evidence type="ECO:0000256" key="1">
    <source>
        <dbReference type="SAM" id="MobiDB-lite"/>
    </source>
</evidence>
<accession>E8R0W9</accession>
<dbReference type="eggNOG" id="COG0338">
    <property type="taxonomic scope" value="Bacteria"/>
</dbReference>